<dbReference type="Proteomes" id="UP000603602">
    <property type="component" value="Unassembled WGS sequence"/>
</dbReference>
<gene>
    <name evidence="3" type="ORF">IFO67_15760</name>
</gene>
<dbReference type="RefSeq" id="WP_021249911.1">
    <property type="nucleotide sequence ID" value="NZ_JACTAH010000002.1"/>
</dbReference>
<proteinExistence type="predicted"/>
<evidence type="ECO:0000313" key="3">
    <source>
        <dbReference type="EMBL" id="MBD8504348.1"/>
    </source>
</evidence>
<evidence type="ECO:0008006" key="5">
    <source>
        <dbReference type="Google" id="ProtNLM"/>
    </source>
</evidence>
<evidence type="ECO:0000313" key="4">
    <source>
        <dbReference type="Proteomes" id="UP000603602"/>
    </source>
</evidence>
<feature type="region of interest" description="Disordered" evidence="1">
    <location>
        <begin position="121"/>
        <end position="140"/>
    </location>
</feature>
<dbReference type="EMBL" id="JACYTO010000002">
    <property type="protein sequence ID" value="MBD8504348.1"/>
    <property type="molecule type" value="Genomic_DNA"/>
</dbReference>
<protein>
    <recommendedName>
        <fullName evidence="5">Transposase</fullName>
    </recommendedName>
</protein>
<comment type="caution">
    <text evidence="3">The sequence shown here is derived from an EMBL/GenBank/DDBJ whole genome shotgun (WGS) entry which is preliminary data.</text>
</comment>
<evidence type="ECO:0000256" key="1">
    <source>
        <dbReference type="SAM" id="MobiDB-lite"/>
    </source>
</evidence>
<feature type="region of interest" description="Disordered" evidence="1">
    <location>
        <begin position="1"/>
        <end position="25"/>
    </location>
</feature>
<keyword evidence="2" id="KW-0812">Transmembrane</keyword>
<organism evidence="3 4">
    <name type="scientific">Thauera sedimentorum</name>
    <dbReference type="NCBI Taxonomy" id="2767595"/>
    <lineage>
        <taxon>Bacteria</taxon>
        <taxon>Pseudomonadati</taxon>
        <taxon>Pseudomonadota</taxon>
        <taxon>Betaproteobacteria</taxon>
        <taxon>Rhodocyclales</taxon>
        <taxon>Zoogloeaceae</taxon>
        <taxon>Thauera</taxon>
    </lineage>
</organism>
<feature type="transmembrane region" description="Helical" evidence="2">
    <location>
        <begin position="83"/>
        <end position="103"/>
    </location>
</feature>
<keyword evidence="4" id="KW-1185">Reference proteome</keyword>
<keyword evidence="2" id="KW-0472">Membrane</keyword>
<feature type="compositionally biased region" description="Basic and acidic residues" evidence="1">
    <location>
        <begin position="122"/>
        <end position="131"/>
    </location>
</feature>
<name>A0ABR9BDC7_9RHOO</name>
<accession>A0ABR9BDC7</accession>
<sequence length="140" mass="15770">MEHTAATVRRALEEEGKTGVGCRSGSEAPLGAFRLGDQRRRVEVPPGVDEDMAQSCQWQTTRIEQCSARKDLAETAVGVKLPFHPFIAFIHLTGMWMVVAVAGRETGRFQAVRLQARRRELKRNEQQEENGKPTVHGRRF</sequence>
<reference evidence="4" key="1">
    <citation type="submission" date="2023-07" db="EMBL/GenBank/DDBJ databases">
        <title>Thauera sp. CAU 1555 isolated from sand of Yaerae Beach.</title>
        <authorList>
            <person name="Kim W."/>
        </authorList>
    </citation>
    <scope>NUCLEOTIDE SEQUENCE [LARGE SCALE GENOMIC DNA]</scope>
    <source>
        <strain evidence="4">CAU 1555</strain>
    </source>
</reference>
<keyword evidence="2" id="KW-1133">Transmembrane helix</keyword>
<evidence type="ECO:0000256" key="2">
    <source>
        <dbReference type="SAM" id="Phobius"/>
    </source>
</evidence>